<reference evidence="3 4" key="1">
    <citation type="submission" date="2021-02" db="EMBL/GenBank/DDBJ databases">
        <title>De Novo genome assembly of isolated myxobacteria.</title>
        <authorList>
            <person name="Stevens D.C."/>
        </authorList>
    </citation>
    <scope>NUCLEOTIDE SEQUENCE [LARGE SCALE GENOMIC DNA]</scope>
    <source>
        <strain evidence="3 4">ATCC 29039</strain>
    </source>
</reference>
<protein>
    <submittedName>
        <fullName evidence="3">DUF4214 domain-containing protein</fullName>
    </submittedName>
</protein>
<evidence type="ECO:0000256" key="1">
    <source>
        <dbReference type="SAM" id="SignalP"/>
    </source>
</evidence>
<comment type="caution">
    <text evidence="3">The sequence shown here is derived from an EMBL/GenBank/DDBJ whole genome shotgun (WGS) entry which is preliminary data.</text>
</comment>
<dbReference type="RefSeq" id="WP_207057787.1">
    <property type="nucleotide sequence ID" value="NZ_JAFIMU010000017.1"/>
</dbReference>
<organism evidence="3 4">
    <name type="scientific">Corallococcus macrosporus</name>
    <dbReference type="NCBI Taxonomy" id="35"/>
    <lineage>
        <taxon>Bacteria</taxon>
        <taxon>Pseudomonadati</taxon>
        <taxon>Myxococcota</taxon>
        <taxon>Myxococcia</taxon>
        <taxon>Myxococcales</taxon>
        <taxon>Cystobacterineae</taxon>
        <taxon>Myxococcaceae</taxon>
        <taxon>Corallococcus</taxon>
    </lineage>
</organism>
<feature type="chain" id="PRO_5046306670" evidence="1">
    <location>
        <begin position="23"/>
        <end position="497"/>
    </location>
</feature>
<dbReference type="Pfam" id="PF13946">
    <property type="entry name" value="DUF4214"/>
    <property type="match status" value="2"/>
</dbReference>
<dbReference type="SUPFAM" id="SSF51445">
    <property type="entry name" value="(Trans)glycosidases"/>
    <property type="match status" value="1"/>
</dbReference>
<dbReference type="InterPro" id="IPR017853">
    <property type="entry name" value="GH"/>
</dbReference>
<keyword evidence="1" id="KW-0732">Signal</keyword>
<dbReference type="EMBL" id="JAFIMU010000017">
    <property type="protein sequence ID" value="MBN8233257.1"/>
    <property type="molecule type" value="Genomic_DNA"/>
</dbReference>
<evidence type="ECO:0000313" key="4">
    <source>
        <dbReference type="Proteomes" id="UP000664052"/>
    </source>
</evidence>
<feature type="domain" description="DUF4214" evidence="2">
    <location>
        <begin position="365"/>
        <end position="425"/>
    </location>
</feature>
<feature type="domain" description="DUF4214" evidence="2">
    <location>
        <begin position="442"/>
        <end position="494"/>
    </location>
</feature>
<gene>
    <name evidence="3" type="ORF">JYK02_37655</name>
</gene>
<sequence length="497" mass="54758">MHRLLLVMGVVCALGLASRAQAFDYGVNLHPPHVSTVDKARQTALVLSQRKVRTVRLDVAPNANLTWLTQVVTAFRDQGIAVEAMLYDPKVNNYTCGTQATEQEAYTATYAIVNAMRTLITDWELQNERQLKVAPGSSAMDMTPYQNDCGYREAAVTRGMSRAIRDVRTNTGAPLRIILGFVGRGYGFLDFMLAQGVQFDVVGYHIYPWLQHPSLDADPWFGTGGLFANLVRFNRPVRINEFNCAEVYSGDPNTPYGAQADYENQPGRPVTEACYASINKHLRVILAQTKVRVEGVTFYELLDQPELLPHSEAESRFGLMYDLNTPKVQLMLVSAFAGGSLTAAERTQVTSRNLLTDAEITANQLAAGSLARSMTHADYVAYLYRFVLGRDADAGGQQAWTQQLVSGTSTRVGVQSAFLASSEYAYRRTNNLYTPAPSTNVLSNTAFVTHAYVVLLGRDPDTSGLNSYVSALNSGTTRAAVIRSLMTSTEYRTRYGQ</sequence>
<evidence type="ECO:0000313" key="3">
    <source>
        <dbReference type="EMBL" id="MBN8233257.1"/>
    </source>
</evidence>
<dbReference type="Proteomes" id="UP000664052">
    <property type="component" value="Unassembled WGS sequence"/>
</dbReference>
<feature type="signal peptide" evidence="1">
    <location>
        <begin position="1"/>
        <end position="22"/>
    </location>
</feature>
<keyword evidence="4" id="KW-1185">Reference proteome</keyword>
<dbReference type="InterPro" id="IPR025282">
    <property type="entry name" value="DUF4214"/>
</dbReference>
<dbReference type="InterPro" id="IPR038255">
    <property type="entry name" value="PBS_linker_sf"/>
</dbReference>
<dbReference type="Gene3D" id="1.10.3130.20">
    <property type="entry name" value="Phycobilisome linker domain"/>
    <property type="match status" value="1"/>
</dbReference>
<name>A0ABS3DPQ0_9BACT</name>
<proteinExistence type="predicted"/>
<accession>A0ABS3DPQ0</accession>
<dbReference type="Gene3D" id="3.20.20.80">
    <property type="entry name" value="Glycosidases"/>
    <property type="match status" value="1"/>
</dbReference>
<evidence type="ECO:0000259" key="2">
    <source>
        <dbReference type="Pfam" id="PF13946"/>
    </source>
</evidence>